<dbReference type="EMBL" id="CP013244">
    <property type="protein sequence ID" value="ANP47482.1"/>
    <property type="molecule type" value="Genomic_DNA"/>
</dbReference>
<protein>
    <recommendedName>
        <fullName evidence="4">DUF1345 domain-containing protein</fullName>
    </recommendedName>
</protein>
<sequence>MNWLRAFWRHTPLVFALTAGLGLGVTLALTDNGFAALTRTLMAWDVAVGVYLGMVWLQTRSVTSQRMIEHAARVDEGRYFVLFVSIGGVLASLTAIILELQAKLEPGMSKSAHVAFVFLTVALSWLFVHTSFAKHYAHDFYGPAEGGGVRGGLIFPGGEEPDFSDFMHFALVIGVAAQTADVQISAKPIRRIVTLHGILAFVFNTVILALTINLAAGLFN</sequence>
<accession>A0A1B1ALN2</accession>
<dbReference type="KEGG" id="cbot:ATE48_16985"/>
<dbReference type="Pfam" id="PF07077">
    <property type="entry name" value="DUF1345"/>
    <property type="match status" value="1"/>
</dbReference>
<dbReference type="RefSeq" id="WP_066773660.1">
    <property type="nucleotide sequence ID" value="NZ_CP013244.1"/>
</dbReference>
<evidence type="ECO:0000256" key="1">
    <source>
        <dbReference type="SAM" id="Phobius"/>
    </source>
</evidence>
<reference evidence="2 3" key="1">
    <citation type="submission" date="2015-11" db="EMBL/GenBank/DDBJ databases">
        <title>Whole-Genome Sequence of Candidatus Oderbacter manganicum from the National Park Lower Oder Valley, Germany.</title>
        <authorList>
            <person name="Braun B."/>
            <person name="Liere K."/>
            <person name="Szewzyk U."/>
        </authorList>
    </citation>
    <scope>NUCLEOTIDE SEQUENCE [LARGE SCALE GENOMIC DNA]</scope>
    <source>
        <strain evidence="2 3">OTSz_A_272</strain>
    </source>
</reference>
<feature type="transmembrane region" description="Helical" evidence="1">
    <location>
        <begin position="79"/>
        <end position="100"/>
    </location>
</feature>
<keyword evidence="3" id="KW-1185">Reference proteome</keyword>
<dbReference type="InParanoid" id="A0A1B1ALN2"/>
<evidence type="ECO:0000313" key="2">
    <source>
        <dbReference type="EMBL" id="ANP47482.1"/>
    </source>
</evidence>
<dbReference type="OrthoDB" id="64737at2"/>
<dbReference type="InterPro" id="IPR009781">
    <property type="entry name" value="DUF1345"/>
</dbReference>
<dbReference type="AlphaFoldDB" id="A0A1B1ALN2"/>
<organism evidence="2 3">
    <name type="scientific">Candidatus Viadribacter manganicus</name>
    <dbReference type="NCBI Taxonomy" id="1759059"/>
    <lineage>
        <taxon>Bacteria</taxon>
        <taxon>Pseudomonadati</taxon>
        <taxon>Pseudomonadota</taxon>
        <taxon>Alphaproteobacteria</taxon>
        <taxon>Hyphomonadales</taxon>
        <taxon>Hyphomonadaceae</taxon>
        <taxon>Candidatus Viadribacter</taxon>
    </lineage>
</organism>
<dbReference type="Proteomes" id="UP000092498">
    <property type="component" value="Chromosome"/>
</dbReference>
<feature type="transmembrane region" description="Helical" evidence="1">
    <location>
        <begin position="41"/>
        <end position="59"/>
    </location>
</feature>
<proteinExistence type="predicted"/>
<feature type="transmembrane region" description="Helical" evidence="1">
    <location>
        <begin position="198"/>
        <end position="219"/>
    </location>
</feature>
<evidence type="ECO:0000313" key="3">
    <source>
        <dbReference type="Proteomes" id="UP000092498"/>
    </source>
</evidence>
<feature type="transmembrane region" description="Helical" evidence="1">
    <location>
        <begin position="12"/>
        <end position="29"/>
    </location>
</feature>
<gene>
    <name evidence="2" type="ORF">ATE48_16985</name>
</gene>
<keyword evidence="1" id="KW-0812">Transmembrane</keyword>
<evidence type="ECO:0008006" key="4">
    <source>
        <dbReference type="Google" id="ProtNLM"/>
    </source>
</evidence>
<keyword evidence="1" id="KW-1133">Transmembrane helix</keyword>
<dbReference type="STRING" id="1759059.ATE48_16985"/>
<name>A0A1B1ALN2_9PROT</name>
<keyword evidence="1" id="KW-0472">Membrane</keyword>
<feature type="transmembrane region" description="Helical" evidence="1">
    <location>
        <begin position="112"/>
        <end position="132"/>
    </location>
</feature>